<gene>
    <name evidence="1" type="ORF">OCK74_02105</name>
</gene>
<proteinExistence type="predicted"/>
<dbReference type="AlphaFoldDB" id="A0A9X3BEX3"/>
<sequence>METQFYITLTLKTPSGLEGFAKFFIGNDQERAFDIFQQLKGTHNVSEKNVLYIDFVETKNGLPVNLDVITCTLNELAENCRIITKELFKSENLEKF</sequence>
<evidence type="ECO:0000313" key="1">
    <source>
        <dbReference type="EMBL" id="MCU7547884.1"/>
    </source>
</evidence>
<comment type="caution">
    <text evidence="1">The sequence shown here is derived from an EMBL/GenBank/DDBJ whole genome shotgun (WGS) entry which is preliminary data.</text>
</comment>
<dbReference type="EMBL" id="JAOTIF010000001">
    <property type="protein sequence ID" value="MCU7547884.1"/>
    <property type="molecule type" value="Genomic_DNA"/>
</dbReference>
<reference evidence="1" key="2">
    <citation type="submission" date="2023-04" db="EMBL/GenBank/DDBJ databases">
        <title>Paracnuella aquatica gen. nov., sp. nov., a member of the family Chitinophagaceae isolated from a hot spring.</title>
        <authorList>
            <person name="Wang C."/>
        </authorList>
    </citation>
    <scope>NUCLEOTIDE SEQUENCE</scope>
    <source>
        <strain evidence="1">LB-8</strain>
    </source>
</reference>
<keyword evidence="2" id="KW-1185">Reference proteome</keyword>
<dbReference type="RefSeq" id="WP_279295328.1">
    <property type="nucleotide sequence ID" value="NZ_JAOTIF010000001.1"/>
</dbReference>
<evidence type="ECO:0000313" key="2">
    <source>
        <dbReference type="Proteomes" id="UP001155483"/>
    </source>
</evidence>
<reference evidence="1" key="1">
    <citation type="submission" date="2022-09" db="EMBL/GenBank/DDBJ databases">
        <authorList>
            <person name="Yuan C."/>
            <person name="Ke Z."/>
        </authorList>
    </citation>
    <scope>NUCLEOTIDE SEQUENCE</scope>
    <source>
        <strain evidence="1">LB-8</strain>
    </source>
</reference>
<name>A0A9X3BEX3_9BACT</name>
<dbReference type="Proteomes" id="UP001155483">
    <property type="component" value="Unassembled WGS sequence"/>
</dbReference>
<organism evidence="1 2">
    <name type="scientific">Paraflavisolibacter caeni</name>
    <dbReference type="NCBI Taxonomy" id="2982496"/>
    <lineage>
        <taxon>Bacteria</taxon>
        <taxon>Pseudomonadati</taxon>
        <taxon>Bacteroidota</taxon>
        <taxon>Chitinophagia</taxon>
        <taxon>Chitinophagales</taxon>
        <taxon>Chitinophagaceae</taxon>
        <taxon>Paraflavisolibacter</taxon>
    </lineage>
</organism>
<accession>A0A9X3BEX3</accession>
<protein>
    <submittedName>
        <fullName evidence="1">Uncharacterized protein</fullName>
    </submittedName>
</protein>